<dbReference type="Pfam" id="PF13403">
    <property type="entry name" value="Hint_2"/>
    <property type="match status" value="1"/>
</dbReference>
<dbReference type="EMBL" id="JAGTUU010000006">
    <property type="protein sequence ID" value="MBS0125536.1"/>
    <property type="molecule type" value="Genomic_DNA"/>
</dbReference>
<feature type="domain" description="Hedgehog/Intein (Hint)" evidence="1">
    <location>
        <begin position="143"/>
        <end position="287"/>
    </location>
</feature>
<dbReference type="Proteomes" id="UP000681356">
    <property type="component" value="Unassembled WGS sequence"/>
</dbReference>
<protein>
    <submittedName>
        <fullName evidence="2">Hint domain-containing protein</fullName>
    </submittedName>
</protein>
<reference evidence="2" key="1">
    <citation type="submission" date="2021-04" db="EMBL/GenBank/DDBJ databases">
        <authorList>
            <person name="Yoon J."/>
        </authorList>
    </citation>
    <scope>NUCLEOTIDE SEQUENCE</scope>
    <source>
        <strain evidence="2">KMU-90</strain>
    </source>
</reference>
<dbReference type="SUPFAM" id="SSF51294">
    <property type="entry name" value="Hedgehog/intein (Hint) domain"/>
    <property type="match status" value="1"/>
</dbReference>
<comment type="caution">
    <text evidence="2">The sequence shown here is derived from an EMBL/GenBank/DDBJ whole genome shotgun (WGS) entry which is preliminary data.</text>
</comment>
<dbReference type="Gene3D" id="2.170.16.10">
    <property type="entry name" value="Hedgehog/Intein (Hint) domain"/>
    <property type="match status" value="1"/>
</dbReference>
<dbReference type="RefSeq" id="WP_212537503.1">
    <property type="nucleotide sequence ID" value="NZ_JAGTUU010000006.1"/>
</dbReference>
<accession>A0A8J8B7V5</accession>
<dbReference type="InterPro" id="IPR036844">
    <property type="entry name" value="Hint_dom_sf"/>
</dbReference>
<evidence type="ECO:0000313" key="2">
    <source>
        <dbReference type="EMBL" id="MBS0125536.1"/>
    </source>
</evidence>
<name>A0A8J8B7V5_9RHOB</name>
<gene>
    <name evidence="2" type="ORF">KB874_15720</name>
</gene>
<dbReference type="AlphaFoldDB" id="A0A8J8B7V5"/>
<sequence>MAVYISELKFENSDDFVEIVATDNEDLTGWTLAVYNEKGTLFSTHSVGGVDSTRAGNEGYLVTRADGLVDVGQSWGVALIDANGNTVQFISHKNPITAQNGPAAGQTSDINFYNVTSGGQSMETTDGGASYAVQTSPNPGTIPCFAAGTLIDTPRGPCPVECLKVGQRVWTADMGDQPILWLSRTQVRFAPSDGLNRPVLISATSLGPGIPARDLVVSAQHRMLVGEAGQALAAFLEPRLVPVIALTGLPGIRVMRGRKAILWVHFALPRHAIVRADGCLTESLLLGPVVRRGMAPAERSRLDAMFGSALRSRYRNGPPARPIMYPDAAIARIRQVHRQY</sequence>
<keyword evidence="3" id="KW-1185">Reference proteome</keyword>
<proteinExistence type="predicted"/>
<dbReference type="InterPro" id="IPR028992">
    <property type="entry name" value="Hedgehog/Intein_dom"/>
</dbReference>
<organism evidence="2 3">
    <name type="scientific">Thetidibacter halocola</name>
    <dbReference type="NCBI Taxonomy" id="2827239"/>
    <lineage>
        <taxon>Bacteria</taxon>
        <taxon>Pseudomonadati</taxon>
        <taxon>Pseudomonadota</taxon>
        <taxon>Alphaproteobacteria</taxon>
        <taxon>Rhodobacterales</taxon>
        <taxon>Roseobacteraceae</taxon>
        <taxon>Thetidibacter</taxon>
    </lineage>
</organism>
<evidence type="ECO:0000259" key="1">
    <source>
        <dbReference type="Pfam" id="PF13403"/>
    </source>
</evidence>
<evidence type="ECO:0000313" key="3">
    <source>
        <dbReference type="Proteomes" id="UP000681356"/>
    </source>
</evidence>